<organism evidence="5 6">
    <name type="scientific">Effrenium voratum</name>
    <dbReference type="NCBI Taxonomy" id="2562239"/>
    <lineage>
        <taxon>Eukaryota</taxon>
        <taxon>Sar</taxon>
        <taxon>Alveolata</taxon>
        <taxon>Dinophyceae</taxon>
        <taxon>Suessiales</taxon>
        <taxon>Symbiodiniaceae</taxon>
        <taxon>Effrenium</taxon>
    </lineage>
</organism>
<feature type="compositionally biased region" description="Basic and acidic residues" evidence="3">
    <location>
        <begin position="85"/>
        <end position="113"/>
    </location>
</feature>
<evidence type="ECO:0000313" key="6">
    <source>
        <dbReference type="Proteomes" id="UP001178507"/>
    </source>
</evidence>
<gene>
    <name evidence="5" type="ORF">EVOR1521_LOCUS4040</name>
</gene>
<dbReference type="SMART" id="SM01178">
    <property type="entry name" value="DUF4217"/>
    <property type="match status" value="1"/>
</dbReference>
<name>A0AA36HSG9_9DINO</name>
<feature type="region of interest" description="Disordered" evidence="3">
    <location>
        <begin position="85"/>
        <end position="164"/>
    </location>
</feature>
<dbReference type="GO" id="GO:0004386">
    <property type="term" value="F:helicase activity"/>
    <property type="evidence" value="ECO:0007669"/>
    <property type="project" value="UniProtKB-KW"/>
</dbReference>
<keyword evidence="1" id="KW-0378">Hydrolase</keyword>
<accession>A0AA36HSG9</accession>
<dbReference type="GO" id="GO:0016787">
    <property type="term" value="F:hydrolase activity"/>
    <property type="evidence" value="ECO:0007669"/>
    <property type="project" value="UniProtKB-KW"/>
</dbReference>
<sequence>MKCCLEGTGSKHFPAVSGTRQGLIAGHLASRVAAQAPLASRARSGFLASLKAYRSFPRELRSCFPFSQLHLGHLATSFALREAPRDVVKKDRYERTAEPEALKKGKARAERQKGGKKRGKGEGKGKGGKGGKSGKGGKGGKGGPGMKARPGKSPGVNAADEFAS</sequence>
<keyword evidence="2" id="KW-0347">Helicase</keyword>
<dbReference type="AlphaFoldDB" id="A0AA36HSG9"/>
<protein>
    <recommendedName>
        <fullName evidence="4">ATP-dependent rRNA helicase SPB4-like C-terminal extension domain-containing protein</fullName>
    </recommendedName>
</protein>
<keyword evidence="6" id="KW-1185">Reference proteome</keyword>
<keyword evidence="2" id="KW-0067">ATP-binding</keyword>
<reference evidence="5" key="1">
    <citation type="submission" date="2023-08" db="EMBL/GenBank/DDBJ databases">
        <authorList>
            <person name="Chen Y."/>
            <person name="Shah S."/>
            <person name="Dougan E. K."/>
            <person name="Thang M."/>
            <person name="Chan C."/>
        </authorList>
    </citation>
    <scope>NUCLEOTIDE SEQUENCE</scope>
</reference>
<evidence type="ECO:0000259" key="4">
    <source>
        <dbReference type="SMART" id="SM01178"/>
    </source>
</evidence>
<dbReference type="Pfam" id="PF13959">
    <property type="entry name" value="CTE_SPB4"/>
    <property type="match status" value="1"/>
</dbReference>
<evidence type="ECO:0000256" key="3">
    <source>
        <dbReference type="SAM" id="MobiDB-lite"/>
    </source>
</evidence>
<keyword evidence="2" id="KW-0547">Nucleotide-binding</keyword>
<dbReference type="Proteomes" id="UP001178507">
    <property type="component" value="Unassembled WGS sequence"/>
</dbReference>
<proteinExistence type="predicted"/>
<dbReference type="InterPro" id="IPR025313">
    <property type="entry name" value="SPB4-like_CTE"/>
</dbReference>
<feature type="domain" description="ATP-dependent rRNA helicase SPB4-like C-terminal extension" evidence="4">
    <location>
        <begin position="23"/>
        <end position="88"/>
    </location>
</feature>
<evidence type="ECO:0000313" key="5">
    <source>
        <dbReference type="EMBL" id="CAJ1374501.1"/>
    </source>
</evidence>
<dbReference type="EMBL" id="CAUJNA010000255">
    <property type="protein sequence ID" value="CAJ1374501.1"/>
    <property type="molecule type" value="Genomic_DNA"/>
</dbReference>
<evidence type="ECO:0000256" key="2">
    <source>
        <dbReference type="ARBA" id="ARBA00022806"/>
    </source>
</evidence>
<comment type="caution">
    <text evidence="5">The sequence shown here is derived from an EMBL/GenBank/DDBJ whole genome shotgun (WGS) entry which is preliminary data.</text>
</comment>
<evidence type="ECO:0000256" key="1">
    <source>
        <dbReference type="ARBA" id="ARBA00022801"/>
    </source>
</evidence>
<feature type="compositionally biased region" description="Gly residues" evidence="3">
    <location>
        <begin position="128"/>
        <end position="145"/>
    </location>
</feature>